<feature type="region of interest" description="Disordered" evidence="1">
    <location>
        <begin position="1"/>
        <end position="22"/>
    </location>
</feature>
<dbReference type="Gene3D" id="1.25.10.10">
    <property type="entry name" value="Leucine-rich Repeat Variant"/>
    <property type="match status" value="1"/>
</dbReference>
<proteinExistence type="predicted"/>
<dbReference type="SUPFAM" id="SSF48371">
    <property type="entry name" value="ARM repeat"/>
    <property type="match status" value="1"/>
</dbReference>
<reference evidence="2 3" key="1">
    <citation type="submission" date="2024-04" db="EMBL/GenBank/DDBJ databases">
        <title>Tritrichomonas musculus Genome.</title>
        <authorList>
            <person name="Alves-Ferreira E."/>
            <person name="Grigg M."/>
            <person name="Lorenzi H."/>
            <person name="Galac M."/>
        </authorList>
    </citation>
    <scope>NUCLEOTIDE SEQUENCE [LARGE SCALE GENOMIC DNA]</scope>
    <source>
        <strain evidence="2 3">EAF2021</strain>
    </source>
</reference>
<protein>
    <submittedName>
        <fullName evidence="2">Uncharacterized protein</fullName>
    </submittedName>
</protein>
<gene>
    <name evidence="2" type="ORF">M9Y10_027520</name>
</gene>
<evidence type="ECO:0000256" key="1">
    <source>
        <dbReference type="SAM" id="MobiDB-lite"/>
    </source>
</evidence>
<sequence>MNDFKEKSIKQSRLRYPQSREKKDDFLLKNQSNLSEVIEKIPQSFSSKVQSSYANIDKIYSSDNRDLRQLTQEMTNLYLFAFDNFIDSDENFKNYNIYKNIIGCLNGTMPIELRKATIAFLTNIFQYSHTRIMDYFISDYNIIEYIYNIYNEDIQALMIPLIQCATNIASESRSNRDKILEKFDLNTISDLLNDYPTENTFIAASHLISSYCQYPLDEKYFSSILSLIYQIIFKSLDHNWQCSEAMKAMISYINTEERCKIFASLSNQPDNPDNIIFQSFISLLKEENDEITVLLLIFLNKLFEKIQNTLEIDFEYVLKLFDSTNEIVAWHAIRLFSNSIVLNPLVCESFNPKEPDQKESNLQKLLDCCKEGSGKKRIESLFLLTNLIRKSPVSSTIFTTLCTEEKIVPLFVDSLNLEDPELVDAIICSFARILQSEIPDTDRKKVLDKFQESGGDEVIEMLIQNEDENISMQALAFKNIILEKPTPFNFESFL</sequence>
<organism evidence="2 3">
    <name type="scientific">Tritrichomonas musculus</name>
    <dbReference type="NCBI Taxonomy" id="1915356"/>
    <lineage>
        <taxon>Eukaryota</taxon>
        <taxon>Metamonada</taxon>
        <taxon>Parabasalia</taxon>
        <taxon>Tritrichomonadida</taxon>
        <taxon>Tritrichomonadidae</taxon>
        <taxon>Tritrichomonas</taxon>
    </lineage>
</organism>
<accession>A0ABR2H6E4</accession>
<evidence type="ECO:0000313" key="2">
    <source>
        <dbReference type="EMBL" id="KAK8841317.1"/>
    </source>
</evidence>
<evidence type="ECO:0000313" key="3">
    <source>
        <dbReference type="Proteomes" id="UP001470230"/>
    </source>
</evidence>
<dbReference type="EMBL" id="JAPFFF010000042">
    <property type="protein sequence ID" value="KAK8841317.1"/>
    <property type="molecule type" value="Genomic_DNA"/>
</dbReference>
<dbReference type="Proteomes" id="UP001470230">
    <property type="component" value="Unassembled WGS sequence"/>
</dbReference>
<dbReference type="InterPro" id="IPR011989">
    <property type="entry name" value="ARM-like"/>
</dbReference>
<keyword evidence="3" id="KW-1185">Reference proteome</keyword>
<name>A0ABR2H6E4_9EUKA</name>
<comment type="caution">
    <text evidence="2">The sequence shown here is derived from an EMBL/GenBank/DDBJ whole genome shotgun (WGS) entry which is preliminary data.</text>
</comment>
<dbReference type="InterPro" id="IPR016024">
    <property type="entry name" value="ARM-type_fold"/>
</dbReference>